<dbReference type="NCBIfam" id="TIGR02603">
    <property type="entry name" value="CxxCH_TIGR02603"/>
    <property type="match status" value="1"/>
</dbReference>
<evidence type="ECO:0000256" key="5">
    <source>
        <dbReference type="SAM" id="SignalP"/>
    </source>
</evidence>
<dbReference type="Proteomes" id="UP000315724">
    <property type="component" value="Chromosome"/>
</dbReference>
<evidence type="ECO:0000259" key="6">
    <source>
        <dbReference type="PROSITE" id="PS51007"/>
    </source>
</evidence>
<accession>A0A517QTW7</accession>
<dbReference type="GO" id="GO:0046872">
    <property type="term" value="F:metal ion binding"/>
    <property type="evidence" value="ECO:0007669"/>
    <property type="project" value="UniProtKB-KW"/>
</dbReference>
<dbReference type="SUPFAM" id="SSF46626">
    <property type="entry name" value="Cytochrome c"/>
    <property type="match status" value="1"/>
</dbReference>
<feature type="signal peptide" evidence="5">
    <location>
        <begin position="1"/>
        <end position="26"/>
    </location>
</feature>
<dbReference type="Pfam" id="PF13646">
    <property type="entry name" value="HEAT_2"/>
    <property type="match status" value="1"/>
</dbReference>
<evidence type="ECO:0000313" key="7">
    <source>
        <dbReference type="EMBL" id="QDT34987.1"/>
    </source>
</evidence>
<dbReference type="Gene3D" id="1.10.760.10">
    <property type="entry name" value="Cytochrome c-like domain"/>
    <property type="match status" value="1"/>
</dbReference>
<dbReference type="OrthoDB" id="225269at2"/>
<reference evidence="7 8" key="1">
    <citation type="submission" date="2019-02" db="EMBL/GenBank/DDBJ databases">
        <title>Deep-cultivation of Planctomycetes and their phenomic and genomic characterization uncovers novel biology.</title>
        <authorList>
            <person name="Wiegand S."/>
            <person name="Jogler M."/>
            <person name="Boedeker C."/>
            <person name="Pinto D."/>
            <person name="Vollmers J."/>
            <person name="Rivas-Marin E."/>
            <person name="Kohn T."/>
            <person name="Peeters S.H."/>
            <person name="Heuer A."/>
            <person name="Rast P."/>
            <person name="Oberbeckmann S."/>
            <person name="Bunk B."/>
            <person name="Jeske O."/>
            <person name="Meyerdierks A."/>
            <person name="Storesund J.E."/>
            <person name="Kallscheuer N."/>
            <person name="Luecker S."/>
            <person name="Lage O.M."/>
            <person name="Pohl T."/>
            <person name="Merkel B.J."/>
            <person name="Hornburger P."/>
            <person name="Mueller R.-W."/>
            <person name="Bruemmer F."/>
            <person name="Labrenz M."/>
            <person name="Spormann A.M."/>
            <person name="Op den Camp H."/>
            <person name="Overmann J."/>
            <person name="Amann R."/>
            <person name="Jetten M.S.M."/>
            <person name="Mascher T."/>
            <person name="Medema M.H."/>
            <person name="Devos D.P."/>
            <person name="Kaster A.-K."/>
            <person name="Ovreas L."/>
            <person name="Rohde M."/>
            <person name="Galperin M.Y."/>
            <person name="Jogler C."/>
        </authorList>
    </citation>
    <scope>NUCLEOTIDE SEQUENCE [LARGE SCALE GENOMIC DNA]</scope>
    <source>
        <strain evidence="7 8">Mal48</strain>
    </source>
</reference>
<protein>
    <submittedName>
        <fullName evidence="7">Cytochrome c</fullName>
    </submittedName>
</protein>
<dbReference type="EMBL" id="CP036267">
    <property type="protein sequence ID" value="QDT34987.1"/>
    <property type="molecule type" value="Genomic_DNA"/>
</dbReference>
<dbReference type="Pfam" id="PF00034">
    <property type="entry name" value="Cytochrom_C"/>
    <property type="match status" value="1"/>
</dbReference>
<dbReference type="RefSeq" id="WP_145203813.1">
    <property type="nucleotide sequence ID" value="NZ_CP036267.1"/>
</dbReference>
<keyword evidence="2 4" id="KW-0479">Metal-binding</keyword>
<dbReference type="PANTHER" id="PTHR33546:SF1">
    <property type="entry name" value="LARGE, MULTIFUNCTIONAL SECRETED PROTEIN"/>
    <property type="match status" value="1"/>
</dbReference>
<keyword evidence="8" id="KW-1185">Reference proteome</keyword>
<dbReference type="Pfam" id="PF23500">
    <property type="entry name" value="DUF7133"/>
    <property type="match status" value="1"/>
</dbReference>
<evidence type="ECO:0000256" key="4">
    <source>
        <dbReference type="PROSITE-ProRule" id="PRU00433"/>
    </source>
</evidence>
<dbReference type="PROSITE" id="PS51007">
    <property type="entry name" value="CYTC"/>
    <property type="match status" value="1"/>
</dbReference>
<dbReference type="AlphaFoldDB" id="A0A517QTW7"/>
<keyword evidence="5" id="KW-0732">Signal</keyword>
<dbReference type="PANTHER" id="PTHR33546">
    <property type="entry name" value="LARGE, MULTIFUNCTIONAL SECRETED PROTEIN-RELATED"/>
    <property type="match status" value="1"/>
</dbReference>
<dbReference type="Gene3D" id="1.25.10.10">
    <property type="entry name" value="Leucine-rich Repeat Variant"/>
    <property type="match status" value="1"/>
</dbReference>
<dbReference type="GO" id="GO:0009055">
    <property type="term" value="F:electron transfer activity"/>
    <property type="evidence" value="ECO:0007669"/>
    <property type="project" value="InterPro"/>
</dbReference>
<dbReference type="InterPro" id="IPR011989">
    <property type="entry name" value="ARM-like"/>
</dbReference>
<feature type="domain" description="Cytochrome c" evidence="6">
    <location>
        <begin position="930"/>
        <end position="1063"/>
    </location>
</feature>
<dbReference type="InterPro" id="IPR013427">
    <property type="entry name" value="Haem-bd_dom_put"/>
</dbReference>
<dbReference type="InterPro" id="IPR011042">
    <property type="entry name" value="6-blade_b-propeller_TolB-like"/>
</dbReference>
<dbReference type="KEGG" id="tpol:Mal48_42600"/>
<evidence type="ECO:0000313" key="8">
    <source>
        <dbReference type="Proteomes" id="UP000315724"/>
    </source>
</evidence>
<dbReference type="InterPro" id="IPR009056">
    <property type="entry name" value="Cyt_c-like_dom"/>
</dbReference>
<dbReference type="SUPFAM" id="SSF50952">
    <property type="entry name" value="Soluble quinoprotein glucose dehydrogenase"/>
    <property type="match status" value="1"/>
</dbReference>
<dbReference type="SUPFAM" id="SSF48371">
    <property type="entry name" value="ARM repeat"/>
    <property type="match status" value="1"/>
</dbReference>
<dbReference type="InterPro" id="IPR011041">
    <property type="entry name" value="Quinoprot_gluc/sorb_DH_b-prop"/>
</dbReference>
<keyword evidence="3 4" id="KW-0408">Iron</keyword>
<gene>
    <name evidence="7" type="ORF">Mal48_42600</name>
</gene>
<evidence type="ECO:0000256" key="1">
    <source>
        <dbReference type="ARBA" id="ARBA00022617"/>
    </source>
</evidence>
<sequence length="1070" mass="119793" precursor="true">MKRPAILVRALLSLACLCTLLQLSFAQEEKGSRDRFKENLAGNKDVEKVIQTFQGKGVVGDDSDPTPAEEAVKLFQLPDDLKIELVATEPEVMQPLFMHFDDRARLWVVQYLQYPFPEGLKVIRYDQYLRAVFDKVPQAPPNHVKGKDLITVYEDTNGDGKYDSSKNVIEGLNITSSVVTGHGGIWVINPPYLLFYPDANRDDIPDGDPEVRLSGFGLEDTHSIANSLRWGPDGWLYAANGSTTTGNVSSEVNKNVQWEGQNIWRYHPDTKVFEIYAEGGGNTFSSEIDGRGRVFSGTNHGNTRGMYYPQGSYGSKNWGKHGPLTNPFAFGYFEHMLHEGDKDRFPQTFVIYEGGTLPERYNGNVIAANALHNRVWASEVSRNGSTYRTVDMPNVAETEDRWFRPVDVKVGPDGAVYLADWYDTRLSHVDPRDNWHKGSGRVYRIQSKDAKPLTGKTDLTKLSDDELISHFSHTNKWWRQTSVRVLGDRLLAQVKTARAATVNKLKQITSTSDPTALEALWTLHWAGEFDAELAAATLKNEDPDVRRWSVRFLGDHRQLTPELGAALAELATKESYVQVRSQLASTARRINTEYALPVLRALLKHTEDADDPHMPLLIWWGIEGHSGTSLMNNNQQIGVHLDPISKRTPREQLVAFLEDDEIWNEPIFESTVLPRLMQRFAMDQYAPGNAAEKLAGLQACEQLLKMAPNPDYRSKLMSGFLEAYQGRDIAKLPEGLRKEIESYQGSLGKSDLALGIRLGQADALKEALAVIRNEKEDNSKRLALIQIFGEVEQPSCVSTLLGLISSSRSSAIKNAAMLSLMNYSDPKIGQTICARYHSSLPDQHGLRSTAHRVLASRPAWTKRFLAEIEAFRIKPDTVSLDVIQQMQLHPDPEIQELVKKHWGSVRATPAEKQNEIARLLGLLKEEGASGNVNHGRELFKKHCATCHTLFDDGGKTGPNLTGYERDNLDFMLLAIVDPSAAIREEFTQFQLLTTDGRVLTGLLEEQTPTRVTLRGANNQVTVVSRDDIEILKAMTTSIMPDGLTQKMTKEEILDLFSYLTQPTPVSATKK</sequence>
<feature type="chain" id="PRO_5021838103" evidence="5">
    <location>
        <begin position="27"/>
        <end position="1070"/>
    </location>
</feature>
<dbReference type="NCBIfam" id="TIGR02604">
    <property type="entry name" value="Piru_Ver_Nterm"/>
    <property type="match status" value="1"/>
</dbReference>
<evidence type="ECO:0000256" key="3">
    <source>
        <dbReference type="ARBA" id="ARBA00023004"/>
    </source>
</evidence>
<organism evidence="7 8">
    <name type="scientific">Thalassoglobus polymorphus</name>
    <dbReference type="NCBI Taxonomy" id="2527994"/>
    <lineage>
        <taxon>Bacteria</taxon>
        <taxon>Pseudomonadati</taxon>
        <taxon>Planctomycetota</taxon>
        <taxon>Planctomycetia</taxon>
        <taxon>Planctomycetales</taxon>
        <taxon>Planctomycetaceae</taxon>
        <taxon>Thalassoglobus</taxon>
    </lineage>
</organism>
<dbReference type="InterPro" id="IPR036909">
    <property type="entry name" value="Cyt_c-like_dom_sf"/>
</dbReference>
<dbReference type="InterPro" id="IPR055557">
    <property type="entry name" value="DUF7133"/>
</dbReference>
<evidence type="ECO:0000256" key="2">
    <source>
        <dbReference type="ARBA" id="ARBA00022723"/>
    </source>
</evidence>
<keyword evidence="1 4" id="KW-0349">Heme</keyword>
<dbReference type="Gene3D" id="2.120.10.30">
    <property type="entry name" value="TolB, C-terminal domain"/>
    <property type="match status" value="1"/>
</dbReference>
<dbReference type="InterPro" id="IPR016024">
    <property type="entry name" value="ARM-type_fold"/>
</dbReference>
<dbReference type="GO" id="GO:0020037">
    <property type="term" value="F:heme binding"/>
    <property type="evidence" value="ECO:0007669"/>
    <property type="project" value="InterPro"/>
</dbReference>
<dbReference type="InterPro" id="IPR013428">
    <property type="entry name" value="Membrane-bound_put_N"/>
</dbReference>
<proteinExistence type="predicted"/>
<name>A0A517QTW7_9PLAN</name>